<sequence length="333" mass="37569">IDLAYCVGQGYDGCSAMSALSDSCDIRAIQNTIGTIKETYKFVRSSSVRTQLFEELAHESNEKRKIVISENIAPSSTQISENKTIELKCRKVKLANFCPTRWVDRHVAIETFSTLFPAVIELLTNLMQSKDKNVSTRSNLLYGGISSSEFLCSLPILNKILSFTINVSLSIKDRFNEHVKKAAAISSIIPQYIADKIYDDLAPAIEIYQNFLPGSISQIKSEFLLWKPTATVTMKRKETTVLPDTAIDAYIECNEVFYPNIKILLKIFGTLPVTTATTERTFSVLKLLKNYLRSTVSETRLNGLAMMYVYRDIHIEVDSVIDEFSKSNRRLVL</sequence>
<dbReference type="AlphaFoldDB" id="A0A8S2DPT8"/>
<dbReference type="InterPro" id="IPR008906">
    <property type="entry name" value="HATC_C_dom"/>
</dbReference>
<dbReference type="SUPFAM" id="SSF53098">
    <property type="entry name" value="Ribonuclease H-like"/>
    <property type="match status" value="1"/>
</dbReference>
<organism evidence="2 4">
    <name type="scientific">Didymodactylos carnosus</name>
    <dbReference type="NCBI Taxonomy" id="1234261"/>
    <lineage>
        <taxon>Eukaryota</taxon>
        <taxon>Metazoa</taxon>
        <taxon>Spiralia</taxon>
        <taxon>Gnathifera</taxon>
        <taxon>Rotifera</taxon>
        <taxon>Eurotatoria</taxon>
        <taxon>Bdelloidea</taxon>
        <taxon>Philodinida</taxon>
        <taxon>Philodinidae</taxon>
        <taxon>Didymodactylos</taxon>
    </lineage>
</organism>
<protein>
    <recommendedName>
        <fullName evidence="1">HAT C-terminal dimerisation domain-containing protein</fullName>
    </recommendedName>
</protein>
<evidence type="ECO:0000313" key="4">
    <source>
        <dbReference type="Proteomes" id="UP000677228"/>
    </source>
</evidence>
<feature type="non-terminal residue" evidence="2">
    <location>
        <position position="333"/>
    </location>
</feature>
<dbReference type="Proteomes" id="UP000682733">
    <property type="component" value="Unassembled WGS sequence"/>
</dbReference>
<reference evidence="2" key="1">
    <citation type="submission" date="2021-02" db="EMBL/GenBank/DDBJ databases">
        <authorList>
            <person name="Nowell W R."/>
        </authorList>
    </citation>
    <scope>NUCLEOTIDE SEQUENCE</scope>
</reference>
<feature type="domain" description="HAT C-terminal dimerisation" evidence="1">
    <location>
        <begin position="249"/>
        <end position="312"/>
    </location>
</feature>
<dbReference type="EMBL" id="CAJOBA010007121">
    <property type="protein sequence ID" value="CAF3793224.1"/>
    <property type="molecule type" value="Genomic_DNA"/>
</dbReference>
<dbReference type="EMBL" id="CAJNOK010007110">
    <property type="protein sequence ID" value="CAF1024727.1"/>
    <property type="molecule type" value="Genomic_DNA"/>
</dbReference>
<proteinExistence type="predicted"/>
<comment type="caution">
    <text evidence="2">The sequence shown here is derived from an EMBL/GenBank/DDBJ whole genome shotgun (WGS) entry which is preliminary data.</text>
</comment>
<dbReference type="InterPro" id="IPR012337">
    <property type="entry name" value="RNaseH-like_sf"/>
</dbReference>
<evidence type="ECO:0000313" key="2">
    <source>
        <dbReference type="EMBL" id="CAF1024727.1"/>
    </source>
</evidence>
<accession>A0A8S2DPT8</accession>
<dbReference type="PANTHER" id="PTHR46289:SF14">
    <property type="entry name" value="DUF4371 DOMAIN-CONTAINING PROTEIN"/>
    <property type="match status" value="1"/>
</dbReference>
<dbReference type="PANTHER" id="PTHR46289">
    <property type="entry name" value="52 KDA REPRESSOR OF THE INHIBITOR OF THE PROTEIN KINASE-LIKE PROTEIN-RELATED"/>
    <property type="match status" value="1"/>
</dbReference>
<dbReference type="GO" id="GO:0046983">
    <property type="term" value="F:protein dimerization activity"/>
    <property type="evidence" value="ECO:0007669"/>
    <property type="project" value="InterPro"/>
</dbReference>
<name>A0A8S2DPT8_9BILA</name>
<dbReference type="InterPro" id="IPR052958">
    <property type="entry name" value="IFN-induced_PKR_regulator"/>
</dbReference>
<dbReference type="Pfam" id="PF05699">
    <property type="entry name" value="Dimer_Tnp_hAT"/>
    <property type="match status" value="1"/>
</dbReference>
<evidence type="ECO:0000259" key="1">
    <source>
        <dbReference type="Pfam" id="PF05699"/>
    </source>
</evidence>
<evidence type="ECO:0000313" key="3">
    <source>
        <dbReference type="EMBL" id="CAF3793224.1"/>
    </source>
</evidence>
<gene>
    <name evidence="2" type="ORF">OVA965_LOCUS15685</name>
    <name evidence="3" type="ORF">TMI583_LOCUS15694</name>
</gene>
<dbReference type="Proteomes" id="UP000677228">
    <property type="component" value="Unassembled WGS sequence"/>
</dbReference>